<dbReference type="RefSeq" id="WP_190149412.1">
    <property type="nucleotide sequence ID" value="NZ_BMTL01000009.1"/>
</dbReference>
<dbReference type="AlphaFoldDB" id="A0A918FV27"/>
<dbReference type="EMBL" id="BMTL01000009">
    <property type="protein sequence ID" value="GGR86014.1"/>
    <property type="molecule type" value="Genomic_DNA"/>
</dbReference>
<accession>A0A918FV27</accession>
<gene>
    <name evidence="2" type="ORF">GCM10010269_26470</name>
</gene>
<reference evidence="2" key="1">
    <citation type="journal article" date="2014" name="Int. J. Syst. Evol. Microbiol.">
        <title>Complete genome sequence of Corynebacterium casei LMG S-19264T (=DSM 44701T), isolated from a smear-ripened cheese.</title>
        <authorList>
            <consortium name="US DOE Joint Genome Institute (JGI-PGF)"/>
            <person name="Walter F."/>
            <person name="Albersmeier A."/>
            <person name="Kalinowski J."/>
            <person name="Ruckert C."/>
        </authorList>
    </citation>
    <scope>NUCLEOTIDE SEQUENCE</scope>
    <source>
        <strain evidence="2">JCM 4386</strain>
    </source>
</reference>
<dbReference type="InterPro" id="IPR043857">
    <property type="entry name" value="DUF5819"/>
</dbReference>
<comment type="caution">
    <text evidence="2">The sequence shown here is derived from an EMBL/GenBank/DDBJ whole genome shotgun (WGS) entry which is preliminary data.</text>
</comment>
<dbReference type="Proteomes" id="UP000606194">
    <property type="component" value="Unassembled WGS sequence"/>
</dbReference>
<name>A0A918FV27_9ACTN</name>
<keyword evidence="1" id="KW-0732">Signal</keyword>
<evidence type="ECO:0000256" key="1">
    <source>
        <dbReference type="SAM" id="SignalP"/>
    </source>
</evidence>
<reference evidence="2" key="2">
    <citation type="submission" date="2020-09" db="EMBL/GenBank/DDBJ databases">
        <authorList>
            <person name="Sun Q."/>
            <person name="Ohkuma M."/>
        </authorList>
    </citation>
    <scope>NUCLEOTIDE SEQUENCE</scope>
    <source>
        <strain evidence="2">JCM 4386</strain>
    </source>
</reference>
<protein>
    <submittedName>
        <fullName evidence="2">Uncharacterized protein</fullName>
    </submittedName>
</protein>
<evidence type="ECO:0000313" key="3">
    <source>
        <dbReference type="Proteomes" id="UP000606194"/>
    </source>
</evidence>
<dbReference type="Pfam" id="PF19136">
    <property type="entry name" value="DUF5819"/>
    <property type="match status" value="1"/>
</dbReference>
<keyword evidence="3" id="KW-1185">Reference proteome</keyword>
<sequence length="219" mass="24822">MTATRRVQRAVLLAGAALLGAHFSIAAFSQTPLSPAKVQLAPLLNAYLQPYFSQNWMLFAPDPVMVDQGVIARGRCSDGEVTEYYDVTGPTIQRVQNDRFFPARMSRVVSNGIQQYNSTDDLLRRLREQKEKGKAKKPGKNPIPLLPYEKRTRDQAVNYLSRYAMTQMTQACADGRSLQAVQVRMYVRTLPPWSQRNNAHARDKVDAYDFPWKKAADLQ</sequence>
<organism evidence="2 3">
    <name type="scientific">Streptomyces humidus</name>
    <dbReference type="NCBI Taxonomy" id="52259"/>
    <lineage>
        <taxon>Bacteria</taxon>
        <taxon>Bacillati</taxon>
        <taxon>Actinomycetota</taxon>
        <taxon>Actinomycetes</taxon>
        <taxon>Kitasatosporales</taxon>
        <taxon>Streptomycetaceae</taxon>
        <taxon>Streptomyces</taxon>
    </lineage>
</organism>
<feature type="signal peptide" evidence="1">
    <location>
        <begin position="1"/>
        <end position="26"/>
    </location>
</feature>
<evidence type="ECO:0000313" key="2">
    <source>
        <dbReference type="EMBL" id="GGR86014.1"/>
    </source>
</evidence>
<proteinExistence type="predicted"/>
<feature type="chain" id="PRO_5037249416" evidence="1">
    <location>
        <begin position="27"/>
        <end position="219"/>
    </location>
</feature>